<dbReference type="Proteomes" id="UP000808337">
    <property type="component" value="Unassembled WGS sequence"/>
</dbReference>
<dbReference type="CDD" id="cd16894">
    <property type="entry name" value="MltD-like"/>
    <property type="match status" value="1"/>
</dbReference>
<dbReference type="Gene3D" id="1.10.530.10">
    <property type="match status" value="1"/>
</dbReference>
<comment type="similarity">
    <text evidence="1">Belongs to the transglycosylase Slt family.</text>
</comment>
<dbReference type="AlphaFoldDB" id="A0A9D7XUM9"/>
<sequence>MEKKMYLFTSLMAGFFCLVIFSSFYNEKLTPESPTNVDSNAMYRRIIAYDLHQEFNFAGEAIPKDNFDAVERLDRELLINSYLNATTLLNLKIANRYFPVIEPILKQYGIPEDFKYLSVAESNLRMATSPSGAKGFWQFMEESGKGYGLEINSEIDERYHVEKSTEAACKFILHLKQKFGSWTLAAAAYNMGEAGIAKRLEEQKANNYYDLNLNEETSRYIFRIIAIKEIMNNPKKFGFYLEDDQLYAPLQKYTTVIVTEPIPNLASLAQQYGTSYRMLKVFNPWLIGSSLTNKSRKKYEIRIPVK</sequence>
<evidence type="ECO:0000259" key="2">
    <source>
        <dbReference type="Pfam" id="PF01464"/>
    </source>
</evidence>
<dbReference type="SUPFAM" id="SSF53955">
    <property type="entry name" value="Lysozyme-like"/>
    <property type="match status" value="1"/>
</dbReference>
<accession>A0A9D7XUM9</accession>
<reference evidence="3 4" key="1">
    <citation type="submission" date="2020-10" db="EMBL/GenBank/DDBJ databases">
        <title>Connecting structure to function with the recovery of over 1000 high-quality activated sludge metagenome-assembled genomes encoding full-length rRNA genes using long-read sequencing.</title>
        <authorList>
            <person name="Singleton C.M."/>
            <person name="Petriglieri F."/>
            <person name="Kristensen J.M."/>
            <person name="Kirkegaard R.H."/>
            <person name="Michaelsen T.Y."/>
            <person name="Andersen M.H."/>
            <person name="Karst S.M."/>
            <person name="Dueholm M.S."/>
            <person name="Nielsen P.H."/>
            <person name="Albertsen M."/>
        </authorList>
    </citation>
    <scope>NUCLEOTIDE SEQUENCE [LARGE SCALE GENOMIC DNA]</scope>
    <source>
        <strain evidence="3">Ribe_18-Q3-R11-54_MAXAC.273</strain>
    </source>
</reference>
<comment type="caution">
    <text evidence="3">The sequence shown here is derived from an EMBL/GenBank/DDBJ whole genome shotgun (WGS) entry which is preliminary data.</text>
</comment>
<gene>
    <name evidence="3" type="ORF">IPP15_22340</name>
</gene>
<proteinExistence type="inferred from homology"/>
<dbReference type="PANTHER" id="PTHR37423:SF2">
    <property type="entry name" value="MEMBRANE-BOUND LYTIC MUREIN TRANSGLYCOSYLASE C"/>
    <property type="match status" value="1"/>
</dbReference>
<protein>
    <submittedName>
        <fullName evidence="3">Lytic transglycosylase domain-containing protein</fullName>
    </submittedName>
</protein>
<evidence type="ECO:0000313" key="4">
    <source>
        <dbReference type="Proteomes" id="UP000808337"/>
    </source>
</evidence>
<organism evidence="3 4">
    <name type="scientific">Candidatus Opimibacter skivensis</name>
    <dbReference type="NCBI Taxonomy" id="2982028"/>
    <lineage>
        <taxon>Bacteria</taxon>
        <taxon>Pseudomonadati</taxon>
        <taxon>Bacteroidota</taxon>
        <taxon>Saprospiria</taxon>
        <taxon>Saprospirales</taxon>
        <taxon>Saprospiraceae</taxon>
        <taxon>Candidatus Opimibacter</taxon>
    </lineage>
</organism>
<dbReference type="Pfam" id="PF01464">
    <property type="entry name" value="SLT"/>
    <property type="match status" value="1"/>
</dbReference>
<evidence type="ECO:0000313" key="3">
    <source>
        <dbReference type="EMBL" id="MBK9985063.1"/>
    </source>
</evidence>
<name>A0A9D7XUM9_9BACT</name>
<dbReference type="InterPro" id="IPR023346">
    <property type="entry name" value="Lysozyme-like_dom_sf"/>
</dbReference>
<dbReference type="PANTHER" id="PTHR37423">
    <property type="entry name" value="SOLUBLE LYTIC MUREIN TRANSGLYCOSYLASE-RELATED"/>
    <property type="match status" value="1"/>
</dbReference>
<dbReference type="EMBL" id="JADKGY010000032">
    <property type="protein sequence ID" value="MBK9985063.1"/>
    <property type="molecule type" value="Genomic_DNA"/>
</dbReference>
<feature type="domain" description="Transglycosylase SLT" evidence="2">
    <location>
        <begin position="111"/>
        <end position="209"/>
    </location>
</feature>
<evidence type="ECO:0000256" key="1">
    <source>
        <dbReference type="ARBA" id="ARBA00007734"/>
    </source>
</evidence>
<dbReference type="InterPro" id="IPR008258">
    <property type="entry name" value="Transglycosylase_SLT_dom_1"/>
</dbReference>